<evidence type="ECO:0000313" key="1">
    <source>
        <dbReference type="EMBL" id="CDV96354.1"/>
    </source>
</evidence>
<sequence length="129" mass="14128">MANISIDGLAAEIAEMLAEYSQDVVEKVNLSSEKVGKAAVKQLKQTSPKDSGDYAKSWKMTTNAVFGQPSNRIIHVAAPHYRLTHLLEHGHAKRGGGRVEGKPHIRPAEQQVIEEFTREVEEAIRNGAG</sequence>
<protein>
    <submittedName>
        <fullName evidence="1">Bacteriophage HK97-gp10, putative tail-component</fullName>
    </submittedName>
</protein>
<accession>A0A098AU88</accession>
<proteinExistence type="predicted"/>
<reference evidence="1" key="1">
    <citation type="submission" date="2014-07" db="EMBL/GenBank/DDBJ databases">
        <authorList>
            <person name="Hornung V.Bastian."/>
        </authorList>
    </citation>
    <scope>NUCLEOTIDE SEQUENCE</scope>
    <source>
        <strain evidence="1">PCE-S</strain>
    </source>
</reference>
<dbReference type="Pfam" id="PF04883">
    <property type="entry name" value="HK97-gp10_like"/>
    <property type="match status" value="1"/>
</dbReference>
<dbReference type="RefSeq" id="WP_208926863.1">
    <property type="nucleotide sequence ID" value="NZ_LK996018.1"/>
</dbReference>
<dbReference type="InterPro" id="IPR010064">
    <property type="entry name" value="HK97-gp10_tail"/>
</dbReference>
<gene>
    <name evidence="1" type="ORF">DPCES_5356</name>
</gene>
<dbReference type="PATRIC" id="fig|49338.4.peg.5766"/>
<name>A0A098AU88_DESHA</name>
<dbReference type="AlphaFoldDB" id="A0A098AU88"/>
<organism evidence="1">
    <name type="scientific">Desulfitobacterium hafniense</name>
    <name type="common">Desulfitobacterium frappieri</name>
    <dbReference type="NCBI Taxonomy" id="49338"/>
    <lineage>
        <taxon>Bacteria</taxon>
        <taxon>Bacillati</taxon>
        <taxon>Bacillota</taxon>
        <taxon>Clostridia</taxon>
        <taxon>Eubacteriales</taxon>
        <taxon>Desulfitobacteriaceae</taxon>
        <taxon>Desulfitobacterium</taxon>
    </lineage>
</organism>
<dbReference type="EMBL" id="LK996018">
    <property type="protein sequence ID" value="CDV96354.1"/>
    <property type="molecule type" value="Genomic_DNA"/>
</dbReference>